<feature type="disulfide bond" evidence="5 6">
    <location>
        <begin position="52"/>
        <end position="70"/>
    </location>
</feature>
<accession>A0A0B6Y293</accession>
<name>A0A0B6Y293_9EUPU</name>
<dbReference type="EMBL" id="HACG01002785">
    <property type="protein sequence ID" value="CEK49650.1"/>
    <property type="molecule type" value="Transcribed_RNA"/>
</dbReference>
<dbReference type="MEROPS" id="M02.007"/>
<evidence type="ECO:0000256" key="3">
    <source>
        <dbReference type="ARBA" id="ARBA00023157"/>
    </source>
</evidence>
<evidence type="ECO:0000256" key="1">
    <source>
        <dbReference type="ARBA" id="ARBA00008139"/>
    </source>
</evidence>
<reference evidence="7" key="1">
    <citation type="submission" date="2014-12" db="EMBL/GenBank/DDBJ databases">
        <title>Insight into the proteome of Arion vulgaris.</title>
        <authorList>
            <person name="Aradska J."/>
            <person name="Bulat T."/>
            <person name="Smidak R."/>
            <person name="Sarate P."/>
            <person name="Gangsoo J."/>
            <person name="Sialana F."/>
            <person name="Bilban M."/>
            <person name="Lubec G."/>
        </authorList>
    </citation>
    <scope>NUCLEOTIDE SEQUENCE</scope>
    <source>
        <tissue evidence="7">Skin</tissue>
    </source>
</reference>
<dbReference type="Pfam" id="PF01401">
    <property type="entry name" value="Peptidase_M2"/>
    <property type="match status" value="1"/>
</dbReference>
<dbReference type="GO" id="GO:0008237">
    <property type="term" value="F:metallopeptidase activity"/>
    <property type="evidence" value="ECO:0007669"/>
    <property type="project" value="InterPro"/>
</dbReference>
<evidence type="ECO:0000313" key="7">
    <source>
        <dbReference type="EMBL" id="CEK49650.1"/>
    </source>
</evidence>
<keyword evidence="2" id="KW-0732">Signal</keyword>
<comment type="caution">
    <text evidence="6">Lacks conserved residue(s) required for the propagation of feature annotation.</text>
</comment>
<dbReference type="GO" id="GO:0016020">
    <property type="term" value="C:membrane"/>
    <property type="evidence" value="ECO:0007669"/>
    <property type="project" value="InterPro"/>
</dbReference>
<evidence type="ECO:0000256" key="2">
    <source>
        <dbReference type="ARBA" id="ARBA00022729"/>
    </source>
</evidence>
<protein>
    <submittedName>
        <fullName evidence="7">Uncharacterized protein</fullName>
    </submittedName>
</protein>
<evidence type="ECO:0000256" key="5">
    <source>
        <dbReference type="PIRSR" id="PIRSR601548-4"/>
    </source>
</evidence>
<dbReference type="PROSITE" id="PS52011">
    <property type="entry name" value="PEPTIDASE_M2"/>
    <property type="match status" value="1"/>
</dbReference>
<feature type="non-terminal residue" evidence="7">
    <location>
        <position position="75"/>
    </location>
</feature>
<dbReference type="PANTHER" id="PTHR10514">
    <property type="entry name" value="ANGIOTENSIN-CONVERTING ENZYME"/>
    <property type="match status" value="1"/>
</dbReference>
<dbReference type="GO" id="GO:0006508">
    <property type="term" value="P:proteolysis"/>
    <property type="evidence" value="ECO:0007669"/>
    <property type="project" value="InterPro"/>
</dbReference>
<keyword evidence="3 5" id="KW-1015">Disulfide bond</keyword>
<keyword evidence="4" id="KW-0325">Glycoprotein</keyword>
<dbReference type="AlphaFoldDB" id="A0A0B6Y293"/>
<gene>
    <name evidence="7" type="primary">ORF8428</name>
</gene>
<proteinExistence type="inferred from homology"/>
<organism evidence="7">
    <name type="scientific">Arion vulgaris</name>
    <dbReference type="NCBI Taxonomy" id="1028688"/>
    <lineage>
        <taxon>Eukaryota</taxon>
        <taxon>Metazoa</taxon>
        <taxon>Spiralia</taxon>
        <taxon>Lophotrochozoa</taxon>
        <taxon>Mollusca</taxon>
        <taxon>Gastropoda</taxon>
        <taxon>Heterobranchia</taxon>
        <taxon>Euthyneura</taxon>
        <taxon>Panpulmonata</taxon>
        <taxon>Eupulmonata</taxon>
        <taxon>Stylommatophora</taxon>
        <taxon>Helicina</taxon>
        <taxon>Arionoidea</taxon>
        <taxon>Arionidae</taxon>
        <taxon>Arion</taxon>
    </lineage>
</organism>
<evidence type="ECO:0000256" key="6">
    <source>
        <dbReference type="PROSITE-ProRule" id="PRU01355"/>
    </source>
</evidence>
<dbReference type="GO" id="GO:0008241">
    <property type="term" value="F:peptidyl-dipeptidase activity"/>
    <property type="evidence" value="ECO:0007669"/>
    <property type="project" value="InterPro"/>
</dbReference>
<evidence type="ECO:0000256" key="4">
    <source>
        <dbReference type="ARBA" id="ARBA00023180"/>
    </source>
</evidence>
<comment type="similarity">
    <text evidence="1 6">Belongs to the peptidase M2 family.</text>
</comment>
<dbReference type="PANTHER" id="PTHR10514:SF27">
    <property type="entry name" value="ANGIOTENSIN-CONVERTING ENZYME"/>
    <property type="match status" value="1"/>
</dbReference>
<sequence>AEIEARLKTHVNVAGMFELAERFYKSIGLYRMTPTFWKKSMLIKPQGHNVACHPSAFDMFYPGDYRIKMCSDVTY</sequence>
<dbReference type="SUPFAM" id="SSF55486">
    <property type="entry name" value="Metalloproteases ('zincins'), catalytic domain"/>
    <property type="match status" value="1"/>
</dbReference>
<dbReference type="InterPro" id="IPR001548">
    <property type="entry name" value="Peptidase_M2"/>
</dbReference>
<feature type="non-terminal residue" evidence="7">
    <location>
        <position position="1"/>
    </location>
</feature>